<evidence type="ECO:0000313" key="4">
    <source>
        <dbReference type="Proteomes" id="UP000295096"/>
    </source>
</evidence>
<protein>
    <submittedName>
        <fullName evidence="3">DUF732 domain-containing protein</fullName>
    </submittedName>
</protein>
<comment type="caution">
    <text evidence="3">The sequence shown here is derived from an EMBL/GenBank/DDBJ whole genome shotgun (WGS) entry which is preliminary data.</text>
</comment>
<sequence>MNPLRAALPALFLLLAPAVPAPARGQTSLGQPGNLPPPRAAAPAAPAASPPAPSAP</sequence>
<name>A0A4R5Q710_9PROT</name>
<dbReference type="AlphaFoldDB" id="A0A4R5Q710"/>
<evidence type="ECO:0000256" key="2">
    <source>
        <dbReference type="SAM" id="SignalP"/>
    </source>
</evidence>
<feature type="region of interest" description="Disordered" evidence="1">
    <location>
        <begin position="22"/>
        <end position="56"/>
    </location>
</feature>
<keyword evidence="4" id="KW-1185">Reference proteome</keyword>
<feature type="signal peptide" evidence="2">
    <location>
        <begin position="1"/>
        <end position="23"/>
    </location>
</feature>
<feature type="chain" id="PRO_5020524346" evidence="2">
    <location>
        <begin position="24"/>
        <end position="56"/>
    </location>
</feature>
<dbReference type="Proteomes" id="UP000295096">
    <property type="component" value="Unassembled WGS sequence"/>
</dbReference>
<reference evidence="3 4" key="1">
    <citation type="journal article" date="2016" name="J. Microbiol.">
        <title>Dankookia rubra gen. nov., sp. nov., an alphaproteobacterium isolated from sediment of a shallow stream.</title>
        <authorList>
            <person name="Kim W.H."/>
            <person name="Kim D.H."/>
            <person name="Kang K."/>
            <person name="Ahn T.Y."/>
        </authorList>
    </citation>
    <scope>NUCLEOTIDE SEQUENCE [LARGE SCALE GENOMIC DNA]</scope>
    <source>
        <strain evidence="3 4">JCM30602</strain>
    </source>
</reference>
<keyword evidence="2" id="KW-0732">Signal</keyword>
<proteinExistence type="predicted"/>
<evidence type="ECO:0000256" key="1">
    <source>
        <dbReference type="SAM" id="MobiDB-lite"/>
    </source>
</evidence>
<accession>A0A4R5Q710</accession>
<gene>
    <name evidence="3" type="ORF">E2C06_33745</name>
</gene>
<evidence type="ECO:0000313" key="3">
    <source>
        <dbReference type="EMBL" id="TDH58228.1"/>
    </source>
</evidence>
<organism evidence="3 4">
    <name type="scientific">Dankookia rubra</name>
    <dbReference type="NCBI Taxonomy" id="1442381"/>
    <lineage>
        <taxon>Bacteria</taxon>
        <taxon>Pseudomonadati</taxon>
        <taxon>Pseudomonadota</taxon>
        <taxon>Alphaproteobacteria</taxon>
        <taxon>Acetobacterales</taxon>
        <taxon>Roseomonadaceae</taxon>
        <taxon>Dankookia</taxon>
    </lineage>
</organism>
<dbReference type="EMBL" id="SMSJ01000141">
    <property type="protein sequence ID" value="TDH58228.1"/>
    <property type="molecule type" value="Genomic_DNA"/>
</dbReference>
<feature type="non-terminal residue" evidence="3">
    <location>
        <position position="56"/>
    </location>
</feature>